<dbReference type="Proteomes" id="UP000233551">
    <property type="component" value="Unassembled WGS sequence"/>
</dbReference>
<organism evidence="2 3">
    <name type="scientific">Punica granatum</name>
    <name type="common">Pomegranate</name>
    <dbReference type="NCBI Taxonomy" id="22663"/>
    <lineage>
        <taxon>Eukaryota</taxon>
        <taxon>Viridiplantae</taxon>
        <taxon>Streptophyta</taxon>
        <taxon>Embryophyta</taxon>
        <taxon>Tracheophyta</taxon>
        <taxon>Spermatophyta</taxon>
        <taxon>Magnoliopsida</taxon>
        <taxon>eudicotyledons</taxon>
        <taxon>Gunneridae</taxon>
        <taxon>Pentapetalae</taxon>
        <taxon>rosids</taxon>
        <taxon>malvids</taxon>
        <taxon>Myrtales</taxon>
        <taxon>Lythraceae</taxon>
        <taxon>Punica</taxon>
    </lineage>
</organism>
<evidence type="ECO:0000313" key="2">
    <source>
        <dbReference type="EMBL" id="PKI49940.1"/>
    </source>
</evidence>
<protein>
    <submittedName>
        <fullName evidence="2">Uncharacterized protein</fullName>
    </submittedName>
</protein>
<feature type="compositionally biased region" description="Low complexity" evidence="1">
    <location>
        <begin position="40"/>
        <end position="51"/>
    </location>
</feature>
<proteinExistence type="predicted"/>
<sequence>MVKTSVVKSTTKEGSEEIPDLALEQHKENDEERLVEKDSPPSSSASSNVKADSPREKAEDHGSNKSLQQFKLQGNFDDFSHAASKACVIIAFVDKLTVGTPSRPAAEDRDEKSGATVFPSEAKPPLATNYVGEAGPLASSSAVKPTSNSIAIQASPWPPIQLVPLPARLEHWLSSQMVRPDWKVSLVNQQRFKGSSPNTLVAKKFMVGSTPKAKASFGANTSTKFVWVDKIPMAKSKVVAPHKALASQGGSTCKFSEAKTMEFATRGGFNSNLSVVKSLETMSYGFVTTDESPVPARELTPYILACTFTKSYTPGFRLEDIHTFGGTKVLSSIRKVLFGGPYTRRITTESKAVSKIEGPDDFNAREVAIKFIVATKEIAFRTRNL</sequence>
<gene>
    <name evidence="2" type="ORF">CRG98_029682</name>
</gene>
<feature type="compositionally biased region" description="Basic and acidic residues" evidence="1">
    <location>
        <begin position="52"/>
        <end position="63"/>
    </location>
</feature>
<dbReference type="EMBL" id="PGOL01002173">
    <property type="protein sequence ID" value="PKI49940.1"/>
    <property type="molecule type" value="Genomic_DNA"/>
</dbReference>
<evidence type="ECO:0000256" key="1">
    <source>
        <dbReference type="SAM" id="MobiDB-lite"/>
    </source>
</evidence>
<dbReference type="AlphaFoldDB" id="A0A2I0J203"/>
<name>A0A2I0J203_PUNGR</name>
<feature type="region of interest" description="Disordered" evidence="1">
    <location>
        <begin position="1"/>
        <end position="65"/>
    </location>
</feature>
<comment type="caution">
    <text evidence="2">The sequence shown here is derived from an EMBL/GenBank/DDBJ whole genome shotgun (WGS) entry which is preliminary data.</text>
</comment>
<feature type="compositionally biased region" description="Basic and acidic residues" evidence="1">
    <location>
        <begin position="23"/>
        <end position="39"/>
    </location>
</feature>
<keyword evidence="3" id="KW-1185">Reference proteome</keyword>
<evidence type="ECO:0000313" key="3">
    <source>
        <dbReference type="Proteomes" id="UP000233551"/>
    </source>
</evidence>
<reference evidence="2 3" key="1">
    <citation type="submission" date="2017-11" db="EMBL/GenBank/DDBJ databases">
        <title>De-novo sequencing of pomegranate (Punica granatum L.) genome.</title>
        <authorList>
            <person name="Akparov Z."/>
            <person name="Amiraslanov A."/>
            <person name="Hajiyeva S."/>
            <person name="Abbasov M."/>
            <person name="Kaur K."/>
            <person name="Hamwieh A."/>
            <person name="Solovyev V."/>
            <person name="Salamov A."/>
            <person name="Braich B."/>
            <person name="Kosarev P."/>
            <person name="Mahmoud A."/>
            <person name="Hajiyev E."/>
            <person name="Babayeva S."/>
            <person name="Izzatullayeva V."/>
            <person name="Mammadov A."/>
            <person name="Mammadov A."/>
            <person name="Sharifova S."/>
            <person name="Ojaghi J."/>
            <person name="Eynullazada K."/>
            <person name="Bayramov B."/>
            <person name="Abdulazimova A."/>
            <person name="Shahmuradov I."/>
        </authorList>
    </citation>
    <scope>NUCLEOTIDE SEQUENCE [LARGE SCALE GENOMIC DNA]</scope>
    <source>
        <strain evidence="3">cv. AG2017</strain>
        <tissue evidence="2">Leaf</tissue>
    </source>
</reference>
<accession>A0A2I0J203</accession>
<feature type="region of interest" description="Disordered" evidence="1">
    <location>
        <begin position="100"/>
        <end position="125"/>
    </location>
</feature>